<sequence>MNRLVKLPLLALTAALAGYTLPARAQDFTIVNAKLAIGDGSEPIDNGVVEIRGGKVVSAGPAAGSATRTGTVLDAEGAWVTPGIFAAITDIGLVDVGGVDESNDTRASDSPFNIALDVSTSINPAAQDIGVSRAGGVTRASITPSPGDSIFAGQGAIIDLGADPNAVTMPRAFQMVILGEGGARLAGGSRVATNVALRNALREASEFASGTWEGEAALLTRADVAALVPVIRGEQKLYIYVERAADIRAVLAMRSEFPKLDMVLIGASEGWMVADALAAANVPVIAEALDDLPAKFEQLAATQSNVGRMVAAGVKVAIGGMTGTEQPRNATQYAGNLVALSRVPRAAGLTWGQALAAITSVPASISGMDGKLGSLTAGAAGDVVIWDGDPLELSSAPLRVFIDGVEQPVDNHQTRLRERYRDLDESDLPKAYDW</sequence>
<dbReference type="InterPro" id="IPR032466">
    <property type="entry name" value="Metal_Hydrolase"/>
</dbReference>
<evidence type="ECO:0000256" key="1">
    <source>
        <dbReference type="SAM" id="SignalP"/>
    </source>
</evidence>
<dbReference type="PANTHER" id="PTHR43135">
    <property type="entry name" value="ALPHA-D-RIBOSE 1-METHYLPHOSPHONATE 5-TRIPHOSPHATE DIPHOSPHATASE"/>
    <property type="match status" value="1"/>
</dbReference>
<comment type="caution">
    <text evidence="3">The sequence shown here is derived from an EMBL/GenBank/DDBJ whole genome shotgun (WGS) entry which is preliminary data.</text>
</comment>
<feature type="chain" id="PRO_5032942026" evidence="1">
    <location>
        <begin position="26"/>
        <end position="434"/>
    </location>
</feature>
<feature type="domain" description="Amidohydrolase 3" evidence="2">
    <location>
        <begin position="299"/>
        <end position="396"/>
    </location>
</feature>
<dbReference type="PANTHER" id="PTHR43135:SF3">
    <property type="entry name" value="ALPHA-D-RIBOSE 1-METHYLPHOSPHONATE 5-TRIPHOSPHATE DIPHOSPHATASE"/>
    <property type="match status" value="1"/>
</dbReference>
<dbReference type="AlphaFoldDB" id="A0A845BAN5"/>
<dbReference type="SUPFAM" id="SSF51338">
    <property type="entry name" value="Composite domain of metallo-dependent hydrolases"/>
    <property type="match status" value="1"/>
</dbReference>
<dbReference type="RefSeq" id="WP_160756220.1">
    <property type="nucleotide sequence ID" value="NZ_WTYL01000002.1"/>
</dbReference>
<dbReference type="InterPro" id="IPR011059">
    <property type="entry name" value="Metal-dep_hydrolase_composite"/>
</dbReference>
<dbReference type="Proteomes" id="UP000431922">
    <property type="component" value="Unassembled WGS sequence"/>
</dbReference>
<name>A0A845BAN5_9SPHN</name>
<dbReference type="SUPFAM" id="SSF51556">
    <property type="entry name" value="Metallo-dependent hydrolases"/>
    <property type="match status" value="1"/>
</dbReference>
<dbReference type="EMBL" id="WTYL01000002">
    <property type="protein sequence ID" value="MXP44649.1"/>
    <property type="molecule type" value="Genomic_DNA"/>
</dbReference>
<evidence type="ECO:0000313" key="4">
    <source>
        <dbReference type="Proteomes" id="UP000431922"/>
    </source>
</evidence>
<dbReference type="InterPro" id="IPR051781">
    <property type="entry name" value="Metallo-dep_Hydrolase"/>
</dbReference>
<dbReference type="Pfam" id="PF07969">
    <property type="entry name" value="Amidohydro_3"/>
    <property type="match status" value="1"/>
</dbReference>
<dbReference type="OrthoDB" id="9802793at2"/>
<proteinExistence type="predicted"/>
<reference evidence="3 4" key="1">
    <citation type="submission" date="2019-12" db="EMBL/GenBank/DDBJ databases">
        <title>Genomic-based taxomic classification of the family Erythrobacteraceae.</title>
        <authorList>
            <person name="Xu L."/>
        </authorList>
    </citation>
    <scope>NUCLEOTIDE SEQUENCE [LARGE SCALE GENOMIC DNA]</scope>
    <source>
        <strain evidence="3 4">KCTC 42453</strain>
    </source>
</reference>
<dbReference type="Gene3D" id="3.20.20.140">
    <property type="entry name" value="Metal-dependent hydrolases"/>
    <property type="match status" value="1"/>
</dbReference>
<evidence type="ECO:0000259" key="2">
    <source>
        <dbReference type="Pfam" id="PF07969"/>
    </source>
</evidence>
<accession>A0A845BAN5</accession>
<organism evidence="3 4">
    <name type="scientific">Allopontixanthobacter sediminis</name>
    <dbReference type="NCBI Taxonomy" id="1689985"/>
    <lineage>
        <taxon>Bacteria</taxon>
        <taxon>Pseudomonadati</taxon>
        <taxon>Pseudomonadota</taxon>
        <taxon>Alphaproteobacteria</taxon>
        <taxon>Sphingomonadales</taxon>
        <taxon>Erythrobacteraceae</taxon>
        <taxon>Allopontixanthobacter</taxon>
    </lineage>
</organism>
<keyword evidence="4" id="KW-1185">Reference proteome</keyword>
<gene>
    <name evidence="3" type="ORF">GRI65_09295</name>
</gene>
<feature type="signal peptide" evidence="1">
    <location>
        <begin position="1"/>
        <end position="25"/>
    </location>
</feature>
<protein>
    <submittedName>
        <fullName evidence="3">Amidohydrolase family protein</fullName>
    </submittedName>
</protein>
<keyword evidence="3" id="KW-0378">Hydrolase</keyword>
<dbReference type="GO" id="GO:0016810">
    <property type="term" value="F:hydrolase activity, acting on carbon-nitrogen (but not peptide) bonds"/>
    <property type="evidence" value="ECO:0007669"/>
    <property type="project" value="InterPro"/>
</dbReference>
<dbReference type="InterPro" id="IPR013108">
    <property type="entry name" value="Amidohydro_3"/>
</dbReference>
<evidence type="ECO:0000313" key="3">
    <source>
        <dbReference type="EMBL" id="MXP44649.1"/>
    </source>
</evidence>
<keyword evidence="1" id="KW-0732">Signal</keyword>